<protein>
    <submittedName>
        <fullName evidence="2">Transglutaminase-like protein</fullName>
    </submittedName>
</protein>
<name>A0A0P8A2A8_9BACT</name>
<organism evidence="2 3">
    <name type="scientific">Algoriphagus marincola HL-49</name>
    <dbReference type="NCBI Taxonomy" id="1305737"/>
    <lineage>
        <taxon>Bacteria</taxon>
        <taxon>Pseudomonadati</taxon>
        <taxon>Bacteroidota</taxon>
        <taxon>Cytophagia</taxon>
        <taxon>Cytophagales</taxon>
        <taxon>Cyclobacteriaceae</taxon>
        <taxon>Algoriphagus</taxon>
    </lineage>
</organism>
<feature type="domain" description="DUF3857" evidence="1">
    <location>
        <begin position="45"/>
        <end position="179"/>
    </location>
</feature>
<dbReference type="Pfam" id="PF12969">
    <property type="entry name" value="DUF3857"/>
    <property type="match status" value="1"/>
</dbReference>
<feature type="non-terminal residue" evidence="2">
    <location>
        <position position="181"/>
    </location>
</feature>
<reference evidence="2 3" key="1">
    <citation type="submission" date="2015-09" db="EMBL/GenBank/DDBJ databases">
        <title>Identification and resolution of microdiversity through metagenomic sequencing of parallel consortia.</title>
        <authorList>
            <person name="Nelson W.C."/>
            <person name="Romine M.F."/>
            <person name="Lindemann S.R."/>
        </authorList>
    </citation>
    <scope>NUCLEOTIDE SEQUENCE [LARGE SCALE GENOMIC DNA]</scope>
    <source>
        <strain evidence="2">HL-49</strain>
    </source>
</reference>
<dbReference type="PATRIC" id="fig|1305737.6.peg.3772"/>
<evidence type="ECO:0000313" key="3">
    <source>
        <dbReference type="Proteomes" id="UP000050421"/>
    </source>
</evidence>
<comment type="caution">
    <text evidence="2">The sequence shown here is derived from an EMBL/GenBank/DDBJ whole genome shotgun (WGS) entry which is preliminary data.</text>
</comment>
<dbReference type="Proteomes" id="UP000050421">
    <property type="component" value="Unassembled WGS sequence"/>
</dbReference>
<dbReference type="InterPro" id="IPR024618">
    <property type="entry name" value="DUF3857"/>
</dbReference>
<accession>A0A0P8A2A8</accession>
<dbReference type="Gene3D" id="2.60.40.3140">
    <property type="match status" value="1"/>
</dbReference>
<proteinExistence type="predicted"/>
<dbReference type="AlphaFoldDB" id="A0A0P8A2A8"/>
<dbReference type="EMBL" id="LJXT01000119">
    <property type="protein sequence ID" value="KPQ11597.1"/>
    <property type="molecule type" value="Genomic_DNA"/>
</dbReference>
<sequence length="181" mass="20713">MTLTILAFLAGFFTANLDSLPSKEVPIYSHLTHSKEIVIDEDFGYTLKTQKTVTVLSPEGLPHASVGIFYDKLVQIKNFSLEVIDPQNGKTIQKAKMKDLSDAELFDGFSVFADNRQKYYQVNSSTFPIEVHIETEVYHQSNFSFQPWIPVERAFQKLEEAELKISYPESIGIRYKEQHLS</sequence>
<evidence type="ECO:0000313" key="2">
    <source>
        <dbReference type="EMBL" id="KPQ11597.1"/>
    </source>
</evidence>
<evidence type="ECO:0000259" key="1">
    <source>
        <dbReference type="Pfam" id="PF12969"/>
    </source>
</evidence>
<gene>
    <name evidence="2" type="ORF">HLUCCX10_15125</name>
</gene>